<protein>
    <submittedName>
        <fullName evidence="2">Uncharacterized protein</fullName>
    </submittedName>
</protein>
<reference evidence="2 3" key="1">
    <citation type="submission" date="2015-06" db="EMBL/GenBank/DDBJ databases">
        <title>Draft genome of the ant-associated black yeast Phialophora attae CBS 131958.</title>
        <authorList>
            <person name="Moreno L.F."/>
            <person name="Stielow B.J."/>
            <person name="de Hoog S."/>
            <person name="Vicente V.A."/>
            <person name="Weiss V.A."/>
            <person name="de Vries M."/>
            <person name="Cruz L.M."/>
            <person name="Souza E.M."/>
        </authorList>
    </citation>
    <scope>NUCLEOTIDE SEQUENCE [LARGE SCALE GENOMIC DNA]</scope>
    <source>
        <strain evidence="2 3">CBS 131958</strain>
    </source>
</reference>
<organism evidence="2 3">
    <name type="scientific">Cyphellophora attinorum</name>
    <dbReference type="NCBI Taxonomy" id="1664694"/>
    <lineage>
        <taxon>Eukaryota</taxon>
        <taxon>Fungi</taxon>
        <taxon>Dikarya</taxon>
        <taxon>Ascomycota</taxon>
        <taxon>Pezizomycotina</taxon>
        <taxon>Eurotiomycetes</taxon>
        <taxon>Chaetothyriomycetidae</taxon>
        <taxon>Chaetothyriales</taxon>
        <taxon>Cyphellophoraceae</taxon>
        <taxon>Cyphellophora</taxon>
    </lineage>
</organism>
<dbReference type="GO" id="GO:0005697">
    <property type="term" value="C:telomerase holoenzyme complex"/>
    <property type="evidence" value="ECO:0007669"/>
    <property type="project" value="TreeGrafter"/>
</dbReference>
<dbReference type="GO" id="GO:0000184">
    <property type="term" value="P:nuclear-transcribed mRNA catabolic process, nonsense-mediated decay"/>
    <property type="evidence" value="ECO:0007669"/>
    <property type="project" value="TreeGrafter"/>
</dbReference>
<dbReference type="RefSeq" id="XP_018002402.1">
    <property type="nucleotide sequence ID" value="XM_018150309.1"/>
</dbReference>
<gene>
    <name evidence="2" type="ORF">AB675_9746</name>
</gene>
<feature type="compositionally biased region" description="Polar residues" evidence="1">
    <location>
        <begin position="1"/>
        <end position="12"/>
    </location>
</feature>
<dbReference type="EMBL" id="LFJN01000007">
    <property type="protein sequence ID" value="KPI42439.1"/>
    <property type="molecule type" value="Genomic_DNA"/>
</dbReference>
<dbReference type="VEuPathDB" id="FungiDB:AB675_9746"/>
<sequence length="845" mass="94684">MSNGSLSDSNATEHFHRRQRVSAAAGSENNIDNIAIEKLNLKIGHGTDRPASRSSRQYQTLHGKGQPGSKARAFSGSPETSSPKVGRFNARQEFGESRRKRSPDAVSQPSSRAACLEPSALPVDSESDRRWAQCDDGQPEAPTDPEISSLRVGSLNLSDKLRQSQPSSTSHKRCADVPPQHPKRSRHQEPPPQPVKSDLGARWELPTVERRRVMEDRAMAQESDVPEDDASMVLEPQTRPITQEQLINEVKGIYAGLVMVEKKCVEITQQRARSANKLSDDQWQALIALHRTLLHEHHDFFLASQHPTASPALKRLANKYAMPARMWRHGIHSFLELLRQQLPDSLDHMLTFVYIAYSMMALLKESVPSFLETWIECLGDLARYRMAIEDSDLRDREIWSNVARTWYNQAADKSPNVGRIQHHLAVLARPNIVQQLFFYSKALVSVVPFVNARDSIMLLFTPLLEREPSDDKRYEIAEASLVTAFGYLFTRGSLDLHQQQAQIFVSSLDGHIQKEKSKWKIQGPEVAASLAAGILDFGKDDGLIWAMYQDYLERMKALRTLADSEDNSALDKEWIQIRDTLRGEFWARQDLDTLARAPLAMPESDAVGSSESVTAMSLLLFNATVRINATKIGDRNVVPFMCFVLSFLLSSSYVGHPIVYIESYVPWASIVRFLNTLGRSGIDDHRVETEQFPMPTNGSGRQLPEDFYARGAIWAQHVFPGDFFRVHLTDEDERCLESASHDTPRNERCLYLGIRLASFARYLRYDSTTKLFSATALATDLESRTAPLFDALARVPQYTLATQPHPGSGPAGSNDGANDTQTIGAQTAEGDPDYMLVDNITGGDR</sequence>
<dbReference type="SUPFAM" id="SSF48452">
    <property type="entry name" value="TPR-like"/>
    <property type="match status" value="1"/>
</dbReference>
<dbReference type="STRING" id="1664694.A0A0N0NPE2"/>
<evidence type="ECO:0000313" key="3">
    <source>
        <dbReference type="Proteomes" id="UP000038010"/>
    </source>
</evidence>
<evidence type="ECO:0000313" key="2">
    <source>
        <dbReference type="EMBL" id="KPI42439.1"/>
    </source>
</evidence>
<feature type="compositionally biased region" description="Polar residues" evidence="1">
    <location>
        <begin position="815"/>
        <end position="825"/>
    </location>
</feature>
<keyword evidence="3" id="KW-1185">Reference proteome</keyword>
<dbReference type="PANTHER" id="PTHR15696:SF0">
    <property type="entry name" value="TELOMERASE-BINDING PROTEIN EST1A"/>
    <property type="match status" value="1"/>
</dbReference>
<feature type="region of interest" description="Disordered" evidence="1">
    <location>
        <begin position="160"/>
        <end position="202"/>
    </location>
</feature>
<comment type="caution">
    <text evidence="2">The sequence shown here is derived from an EMBL/GenBank/DDBJ whole genome shotgun (WGS) entry which is preliminary data.</text>
</comment>
<feature type="region of interest" description="Disordered" evidence="1">
    <location>
        <begin position="1"/>
        <end position="148"/>
    </location>
</feature>
<dbReference type="AlphaFoldDB" id="A0A0N0NPE2"/>
<accession>A0A0N0NPE2</accession>
<dbReference type="OrthoDB" id="2017974at2759"/>
<dbReference type="FunFam" id="1.25.40.10:FF:000202">
    <property type="entry name" value="Unplaced genomic scaffold supercont1.7, whole genome shotgun sequence"/>
    <property type="match status" value="1"/>
</dbReference>
<dbReference type="GO" id="GO:0070034">
    <property type="term" value="F:telomerase RNA binding"/>
    <property type="evidence" value="ECO:0007669"/>
    <property type="project" value="TreeGrafter"/>
</dbReference>
<dbReference type="GeneID" id="28742189"/>
<dbReference type="GO" id="GO:0042162">
    <property type="term" value="F:telomeric DNA binding"/>
    <property type="evidence" value="ECO:0007669"/>
    <property type="project" value="TreeGrafter"/>
</dbReference>
<feature type="region of interest" description="Disordered" evidence="1">
    <location>
        <begin position="800"/>
        <end position="845"/>
    </location>
</feature>
<evidence type="ECO:0000256" key="1">
    <source>
        <dbReference type="SAM" id="MobiDB-lite"/>
    </source>
</evidence>
<dbReference type="Proteomes" id="UP000038010">
    <property type="component" value="Unassembled WGS sequence"/>
</dbReference>
<dbReference type="InterPro" id="IPR011990">
    <property type="entry name" value="TPR-like_helical_dom_sf"/>
</dbReference>
<dbReference type="Gene3D" id="1.25.40.10">
    <property type="entry name" value="Tetratricopeptide repeat domain"/>
    <property type="match status" value="1"/>
</dbReference>
<name>A0A0N0NPE2_9EURO</name>
<dbReference type="InterPro" id="IPR045153">
    <property type="entry name" value="Est1/Ebs1-like"/>
</dbReference>
<dbReference type="PANTHER" id="PTHR15696">
    <property type="entry name" value="SMG-7 SUPPRESSOR WITH MORPHOLOGICAL EFFECT ON GENITALIA PROTEIN 7"/>
    <property type="match status" value="1"/>
</dbReference>
<proteinExistence type="predicted"/>